<dbReference type="PANTHER" id="PTHR33164">
    <property type="entry name" value="TRANSCRIPTIONAL REGULATOR, MARR FAMILY"/>
    <property type="match status" value="1"/>
</dbReference>
<dbReference type="PANTHER" id="PTHR33164:SF89">
    <property type="entry name" value="MARR FAMILY REGULATORY PROTEIN"/>
    <property type="match status" value="1"/>
</dbReference>
<dbReference type="InterPro" id="IPR000835">
    <property type="entry name" value="HTH_MarR-typ"/>
</dbReference>
<dbReference type="SUPFAM" id="SSF46785">
    <property type="entry name" value="Winged helix' DNA-binding domain"/>
    <property type="match status" value="1"/>
</dbReference>
<reference evidence="2" key="1">
    <citation type="submission" date="2018-01" db="EMBL/GenBank/DDBJ databases">
        <title>Plasmids of psychrophilic Polaromonas spp. isolated from Arctic and Antarctic glaciers.</title>
        <authorList>
            <person name="Dziewit L."/>
            <person name="Ciok A."/>
        </authorList>
    </citation>
    <scope>NUCLEOTIDE SEQUENCE</scope>
    <source>
        <plasmid evidence="2">pE3SP1</plasmid>
    </source>
</reference>
<dbReference type="Pfam" id="PF12802">
    <property type="entry name" value="MarR_2"/>
    <property type="match status" value="1"/>
</dbReference>
<keyword evidence="2" id="KW-0614">Plasmid</keyword>
<dbReference type="GO" id="GO:0006950">
    <property type="term" value="P:response to stress"/>
    <property type="evidence" value="ECO:0007669"/>
    <property type="project" value="TreeGrafter"/>
</dbReference>
<geneLocation type="plasmid" evidence="2">
    <name>pE3SP1</name>
</geneLocation>
<dbReference type="Gene3D" id="1.10.10.10">
    <property type="entry name" value="Winged helix-like DNA-binding domain superfamily/Winged helix DNA-binding domain"/>
    <property type="match status" value="1"/>
</dbReference>
<gene>
    <name evidence="2" type="ORF">pE3SP1_p084</name>
</gene>
<name>A0A2S1FI01_9BURK</name>
<dbReference type="GO" id="GO:0003700">
    <property type="term" value="F:DNA-binding transcription factor activity"/>
    <property type="evidence" value="ECO:0007669"/>
    <property type="project" value="InterPro"/>
</dbReference>
<evidence type="ECO:0000313" key="2">
    <source>
        <dbReference type="EMBL" id="AWD72115.1"/>
    </source>
</evidence>
<evidence type="ECO:0000259" key="1">
    <source>
        <dbReference type="SMART" id="SM00347"/>
    </source>
</evidence>
<accession>A0A2S1FI01</accession>
<feature type="domain" description="HTH marR-type" evidence="1">
    <location>
        <begin position="25"/>
        <end position="135"/>
    </location>
</feature>
<dbReference type="InterPro" id="IPR036390">
    <property type="entry name" value="WH_DNA-bd_sf"/>
</dbReference>
<dbReference type="EMBL" id="MG869617">
    <property type="protein sequence ID" value="AWD72115.1"/>
    <property type="molecule type" value="Genomic_DNA"/>
</dbReference>
<organism evidence="2">
    <name type="scientific">Polaromonas sp. E3S</name>
    <dbReference type="NCBI Taxonomy" id="1840265"/>
    <lineage>
        <taxon>Bacteria</taxon>
        <taxon>Pseudomonadati</taxon>
        <taxon>Pseudomonadota</taxon>
        <taxon>Betaproteobacteria</taxon>
        <taxon>Burkholderiales</taxon>
        <taxon>Comamonadaceae</taxon>
        <taxon>Polaromonas</taxon>
    </lineage>
</organism>
<dbReference type="InterPro" id="IPR036388">
    <property type="entry name" value="WH-like_DNA-bd_sf"/>
</dbReference>
<proteinExistence type="predicted"/>
<protein>
    <submittedName>
        <fullName evidence="2">Transcriptional regulator, MarR family</fullName>
    </submittedName>
</protein>
<dbReference type="InterPro" id="IPR039422">
    <property type="entry name" value="MarR/SlyA-like"/>
</dbReference>
<dbReference type="AlphaFoldDB" id="A0A2S1FI01"/>
<sequence>MIKELKMNSHALAELVFHLGRIASGEGLVEGLTAAQWAVLRYFAQANRFSRTPSAFAAFHATTQDTPSQTIKSLETQGNLTRTRSQDDRRSVQFVLTEKARCILTNDPFESLVRAAGSPHPSVQGHFASALQRMLGQVAQERGKPFGTCTSCQHLESDSCSSEEQVSYGCGFTSEPVRPEELDGVCINFIPGKIMALKRSSNAVALR</sequence>
<dbReference type="SMART" id="SM00347">
    <property type="entry name" value="HTH_MARR"/>
    <property type="match status" value="1"/>
</dbReference>